<evidence type="ECO:0000256" key="1">
    <source>
        <dbReference type="SAM" id="Phobius"/>
    </source>
</evidence>
<organism evidence="3 4">
    <name type="scientific">Sistotremastrum niveocremeum HHB9708</name>
    <dbReference type="NCBI Taxonomy" id="1314777"/>
    <lineage>
        <taxon>Eukaryota</taxon>
        <taxon>Fungi</taxon>
        <taxon>Dikarya</taxon>
        <taxon>Basidiomycota</taxon>
        <taxon>Agaricomycotina</taxon>
        <taxon>Agaricomycetes</taxon>
        <taxon>Sistotremastrales</taxon>
        <taxon>Sistotremastraceae</taxon>
        <taxon>Sertulicium</taxon>
        <taxon>Sertulicium niveocremeum</taxon>
    </lineage>
</organism>
<dbReference type="STRING" id="1314777.A0A164NM41"/>
<reference evidence="3 4" key="1">
    <citation type="journal article" date="2016" name="Mol. Biol. Evol.">
        <title>Comparative Genomics of Early-Diverging Mushroom-Forming Fungi Provides Insights into the Origins of Lignocellulose Decay Capabilities.</title>
        <authorList>
            <person name="Nagy L.G."/>
            <person name="Riley R."/>
            <person name="Tritt A."/>
            <person name="Adam C."/>
            <person name="Daum C."/>
            <person name="Floudas D."/>
            <person name="Sun H."/>
            <person name="Yadav J.S."/>
            <person name="Pangilinan J."/>
            <person name="Larsson K.H."/>
            <person name="Matsuura K."/>
            <person name="Barry K."/>
            <person name="Labutti K."/>
            <person name="Kuo R."/>
            <person name="Ohm R.A."/>
            <person name="Bhattacharya S.S."/>
            <person name="Shirouzu T."/>
            <person name="Yoshinaga Y."/>
            <person name="Martin F.M."/>
            <person name="Grigoriev I.V."/>
            <person name="Hibbett D.S."/>
        </authorList>
    </citation>
    <scope>NUCLEOTIDE SEQUENCE [LARGE SCALE GENOMIC DNA]</scope>
    <source>
        <strain evidence="3 4">HHB9708</strain>
    </source>
</reference>
<feature type="transmembrane region" description="Helical" evidence="1">
    <location>
        <begin position="90"/>
        <end position="111"/>
    </location>
</feature>
<proteinExistence type="predicted"/>
<feature type="transmembrane region" description="Helical" evidence="1">
    <location>
        <begin position="59"/>
        <end position="78"/>
    </location>
</feature>
<dbReference type="Pfam" id="PF20151">
    <property type="entry name" value="DUF6533"/>
    <property type="match status" value="1"/>
</dbReference>
<protein>
    <recommendedName>
        <fullName evidence="2">DUF6533 domain-containing protein</fullName>
    </recommendedName>
</protein>
<dbReference type="Proteomes" id="UP000076722">
    <property type="component" value="Unassembled WGS sequence"/>
</dbReference>
<feature type="transmembrane region" description="Helical" evidence="1">
    <location>
        <begin position="211"/>
        <end position="231"/>
    </location>
</feature>
<gene>
    <name evidence="3" type="ORF">SISNIDRAFT_460461</name>
</gene>
<feature type="domain" description="DUF6533" evidence="2">
    <location>
        <begin position="25"/>
        <end position="66"/>
    </location>
</feature>
<dbReference type="AlphaFoldDB" id="A0A164NM41"/>
<keyword evidence="1" id="KW-1133">Transmembrane helix</keyword>
<dbReference type="EMBL" id="KV419443">
    <property type="protein sequence ID" value="KZS87838.1"/>
    <property type="molecule type" value="Genomic_DNA"/>
</dbReference>
<keyword evidence="1" id="KW-0472">Membrane</keyword>
<feature type="transmembrane region" description="Helical" evidence="1">
    <location>
        <begin position="237"/>
        <end position="259"/>
    </location>
</feature>
<evidence type="ECO:0000313" key="3">
    <source>
        <dbReference type="EMBL" id="KZS87838.1"/>
    </source>
</evidence>
<dbReference type="InterPro" id="IPR045340">
    <property type="entry name" value="DUF6533"/>
</dbReference>
<feature type="transmembrane region" description="Helical" evidence="1">
    <location>
        <begin position="123"/>
        <end position="146"/>
    </location>
</feature>
<sequence length="344" mass="38581">MRRATLGQELVEFLTQSQASQRIFVGCLALLVHDWFLTFGDEVAYIWRSDWRIPKILFLLNRYPVIANAVLQVTYTMMISATNLSNCEMLLKAIISMKFAGIIVSEVILFLKVLSLYRNSHAVYATLGLFASFCMISAVIVIIIWADSVRWTSTPLHLFQGCIPQASMAIIADVWIMVVWEILIVGMAIYKSYRTWRESTSSLFGVLYKDGIHYFGLALASSVANLALSLAIPNNFILSHVLFGPVSAIHSIIASRILFHVRAVPQLPSPPLQLRPSSFQPIDLPDIIIEDRFQDNIHLSTLTSPSSSFSDSDTPARRLSTLFEEQEWGANLVPEPPRGLNKGY</sequence>
<accession>A0A164NM41</accession>
<evidence type="ECO:0000313" key="4">
    <source>
        <dbReference type="Proteomes" id="UP000076722"/>
    </source>
</evidence>
<feature type="transmembrane region" description="Helical" evidence="1">
    <location>
        <begin position="166"/>
        <end position="190"/>
    </location>
</feature>
<keyword evidence="4" id="KW-1185">Reference proteome</keyword>
<dbReference type="OrthoDB" id="3037019at2759"/>
<name>A0A164NM41_9AGAM</name>
<evidence type="ECO:0000259" key="2">
    <source>
        <dbReference type="Pfam" id="PF20151"/>
    </source>
</evidence>
<keyword evidence="1" id="KW-0812">Transmembrane</keyword>